<dbReference type="GO" id="GO:0005506">
    <property type="term" value="F:iron ion binding"/>
    <property type="evidence" value="ECO:0007669"/>
    <property type="project" value="InterPro"/>
</dbReference>
<evidence type="ECO:0000256" key="5">
    <source>
        <dbReference type="ARBA" id="ARBA00023004"/>
    </source>
</evidence>
<evidence type="ECO:0000256" key="2">
    <source>
        <dbReference type="ARBA" id="ARBA00010617"/>
    </source>
</evidence>
<comment type="similarity">
    <text evidence="2 6">Belongs to the cytochrome P450 family.</text>
</comment>
<dbReference type="PROSITE" id="PS00086">
    <property type="entry name" value="CYTOCHROME_P450"/>
    <property type="match status" value="1"/>
</dbReference>
<evidence type="ECO:0000313" key="8">
    <source>
        <dbReference type="Proteomes" id="UP001320420"/>
    </source>
</evidence>
<dbReference type="Gene3D" id="1.10.630.10">
    <property type="entry name" value="Cytochrome P450"/>
    <property type="match status" value="1"/>
</dbReference>
<keyword evidence="8" id="KW-1185">Reference proteome</keyword>
<dbReference type="InterPro" id="IPR017972">
    <property type="entry name" value="Cyt_P450_CS"/>
</dbReference>
<dbReference type="PANTHER" id="PTHR24305:SF232">
    <property type="entry name" value="P450, PUTATIVE (EUROFUNG)-RELATED"/>
    <property type="match status" value="1"/>
</dbReference>
<dbReference type="AlphaFoldDB" id="A0AAN9YI06"/>
<reference evidence="7 8" key="1">
    <citation type="submission" date="2024-02" db="EMBL/GenBank/DDBJ databases">
        <title>De novo assembly and annotation of 12 fungi associated with fruit tree decline syndrome in Ontario, Canada.</title>
        <authorList>
            <person name="Sulman M."/>
            <person name="Ellouze W."/>
            <person name="Ilyukhin E."/>
        </authorList>
    </citation>
    <scope>NUCLEOTIDE SEQUENCE [LARGE SCALE GENOMIC DNA]</scope>
    <source>
        <strain evidence="7 8">M11/M66-122</strain>
    </source>
</reference>
<dbReference type="SUPFAM" id="SSF48264">
    <property type="entry name" value="Cytochrome P450"/>
    <property type="match status" value="1"/>
</dbReference>
<proteinExistence type="inferred from homology"/>
<evidence type="ECO:0000256" key="3">
    <source>
        <dbReference type="ARBA" id="ARBA00022617"/>
    </source>
</evidence>
<dbReference type="InterPro" id="IPR001128">
    <property type="entry name" value="Cyt_P450"/>
</dbReference>
<dbReference type="PANTHER" id="PTHR24305">
    <property type="entry name" value="CYTOCHROME P450"/>
    <property type="match status" value="1"/>
</dbReference>
<sequence length="484" mass="52705">MSNQAELAFFRRATSTLRPGAPDVFNNVPGHVNWLLRRQPGDQNAGFTINGEVDIQRHRGHRRNIGATYSATSVRKYGPHIDDTLRRFVTKLRVSSQENKVKSTALDLAALIYTAVVDCLGTVTLGPDWPPGLVDDAQVAARHWETGINKWRQLSLCGSLPWLTRFLQAYPGLKPAVAALGRLAVPKPKGYVPIEQTAGQLTKQRASQFFGIGSTDAKKADAEAGDQPECMLEELLRLAARKPEFKPHHATGMATINFIAGRDTTTATAVAALALISSDPAVKARVEAEVRDARNDDGDGIIIIPDLEKCRYTQACIKEAMRVRPALSLSMPRVVPPPSSTNNNNARRSAGAEAGLQLHGHELPPGTVVGVNPAALHLNPAVFGPDAASFRPERWLHDDKDKDKDRALLLLERTSLAWGGGAHACPGRHLAELIVARLVPLLVAEFDVEIARVPRLEDMRSFNYFATLTGVQARLHPRRAGGRG</sequence>
<keyword evidence="6" id="KW-0503">Monooxygenase</keyword>
<dbReference type="Pfam" id="PF00067">
    <property type="entry name" value="p450"/>
    <property type="match status" value="1"/>
</dbReference>
<dbReference type="Proteomes" id="UP001320420">
    <property type="component" value="Unassembled WGS sequence"/>
</dbReference>
<organism evidence="7 8">
    <name type="scientific">Diatrype stigma</name>
    <dbReference type="NCBI Taxonomy" id="117547"/>
    <lineage>
        <taxon>Eukaryota</taxon>
        <taxon>Fungi</taxon>
        <taxon>Dikarya</taxon>
        <taxon>Ascomycota</taxon>
        <taxon>Pezizomycotina</taxon>
        <taxon>Sordariomycetes</taxon>
        <taxon>Xylariomycetidae</taxon>
        <taxon>Xylariales</taxon>
        <taxon>Diatrypaceae</taxon>
        <taxon>Diatrype</taxon>
    </lineage>
</organism>
<evidence type="ECO:0000256" key="1">
    <source>
        <dbReference type="ARBA" id="ARBA00001971"/>
    </source>
</evidence>
<comment type="caution">
    <text evidence="7">The sequence shown here is derived from an EMBL/GenBank/DDBJ whole genome shotgun (WGS) entry which is preliminary data.</text>
</comment>
<protein>
    <recommendedName>
        <fullName evidence="9">Cytochrome P450</fullName>
    </recommendedName>
</protein>
<accession>A0AAN9YI06</accession>
<name>A0AAN9YI06_9PEZI</name>
<dbReference type="PRINTS" id="PR00385">
    <property type="entry name" value="P450"/>
</dbReference>
<dbReference type="EMBL" id="JAKJXP020000118">
    <property type="protein sequence ID" value="KAK7744711.1"/>
    <property type="molecule type" value="Genomic_DNA"/>
</dbReference>
<keyword evidence="6" id="KW-0560">Oxidoreductase</keyword>
<evidence type="ECO:0000256" key="4">
    <source>
        <dbReference type="ARBA" id="ARBA00022723"/>
    </source>
</evidence>
<dbReference type="GO" id="GO:0016705">
    <property type="term" value="F:oxidoreductase activity, acting on paired donors, with incorporation or reduction of molecular oxygen"/>
    <property type="evidence" value="ECO:0007669"/>
    <property type="project" value="InterPro"/>
</dbReference>
<dbReference type="InterPro" id="IPR050121">
    <property type="entry name" value="Cytochrome_P450_monoxygenase"/>
</dbReference>
<gene>
    <name evidence="7" type="ORF">SLS62_010131</name>
</gene>
<keyword evidence="3 6" id="KW-0349">Heme</keyword>
<comment type="cofactor">
    <cofactor evidence="1">
        <name>heme</name>
        <dbReference type="ChEBI" id="CHEBI:30413"/>
    </cofactor>
</comment>
<dbReference type="InterPro" id="IPR036396">
    <property type="entry name" value="Cyt_P450_sf"/>
</dbReference>
<evidence type="ECO:0000256" key="6">
    <source>
        <dbReference type="RuleBase" id="RU000461"/>
    </source>
</evidence>
<keyword evidence="4 6" id="KW-0479">Metal-binding</keyword>
<dbReference type="GO" id="GO:0020037">
    <property type="term" value="F:heme binding"/>
    <property type="evidence" value="ECO:0007669"/>
    <property type="project" value="InterPro"/>
</dbReference>
<keyword evidence="5 6" id="KW-0408">Iron</keyword>
<dbReference type="GO" id="GO:0004497">
    <property type="term" value="F:monooxygenase activity"/>
    <property type="evidence" value="ECO:0007669"/>
    <property type="project" value="UniProtKB-KW"/>
</dbReference>
<evidence type="ECO:0000313" key="7">
    <source>
        <dbReference type="EMBL" id="KAK7744711.1"/>
    </source>
</evidence>
<evidence type="ECO:0008006" key="9">
    <source>
        <dbReference type="Google" id="ProtNLM"/>
    </source>
</evidence>